<keyword evidence="3" id="KW-1185">Reference proteome</keyword>
<gene>
    <name evidence="2" type="ORF">TVAG_521380</name>
</gene>
<sequence>MLQFKADAEKELKEIHEQQISDFKETWPKTLPAPFRKVSKRVLEIRDQERHLIYMNRYDDAIEYKNRADRLEKRDIDRQRDNFNDQFRRNLKTLRDAQKKELLALSAKWASKLDELNAHAKKDIENKKRNIELLKSKLLLDDASRFRLSDYEG</sequence>
<dbReference type="PANTHER" id="PTHR47026:SF2">
    <property type="entry name" value="FLAGELLAR ASSOCIATED PROTEIN"/>
    <property type="match status" value="1"/>
</dbReference>
<dbReference type="PANTHER" id="PTHR47026">
    <property type="entry name" value="PIGMENTOSA GTPASE REGULATOR-LIKE PROTEIN, PUTATIVE-RELATED"/>
    <property type="match status" value="1"/>
</dbReference>
<reference evidence="2" key="2">
    <citation type="journal article" date="2007" name="Science">
        <title>Draft genome sequence of the sexually transmitted pathogen Trichomonas vaginalis.</title>
        <authorList>
            <person name="Carlton J.M."/>
            <person name="Hirt R.P."/>
            <person name="Silva J.C."/>
            <person name="Delcher A.L."/>
            <person name="Schatz M."/>
            <person name="Zhao Q."/>
            <person name="Wortman J.R."/>
            <person name="Bidwell S.L."/>
            <person name="Alsmark U.C.M."/>
            <person name="Besteiro S."/>
            <person name="Sicheritz-Ponten T."/>
            <person name="Noel C.J."/>
            <person name="Dacks J.B."/>
            <person name="Foster P.G."/>
            <person name="Simillion C."/>
            <person name="Van de Peer Y."/>
            <person name="Miranda-Saavedra D."/>
            <person name="Barton G.J."/>
            <person name="Westrop G.D."/>
            <person name="Mueller S."/>
            <person name="Dessi D."/>
            <person name="Fiori P.L."/>
            <person name="Ren Q."/>
            <person name="Paulsen I."/>
            <person name="Zhang H."/>
            <person name="Bastida-Corcuera F.D."/>
            <person name="Simoes-Barbosa A."/>
            <person name="Brown M.T."/>
            <person name="Hayes R.D."/>
            <person name="Mukherjee M."/>
            <person name="Okumura C.Y."/>
            <person name="Schneider R."/>
            <person name="Smith A.J."/>
            <person name="Vanacova S."/>
            <person name="Villalvazo M."/>
            <person name="Haas B.J."/>
            <person name="Pertea M."/>
            <person name="Feldblyum T.V."/>
            <person name="Utterback T.R."/>
            <person name="Shu C.L."/>
            <person name="Osoegawa K."/>
            <person name="de Jong P.J."/>
            <person name="Hrdy I."/>
            <person name="Horvathova L."/>
            <person name="Zubacova Z."/>
            <person name="Dolezal P."/>
            <person name="Malik S.B."/>
            <person name="Logsdon J.M. Jr."/>
            <person name="Henze K."/>
            <person name="Gupta A."/>
            <person name="Wang C.C."/>
            <person name="Dunne R.L."/>
            <person name="Upcroft J.A."/>
            <person name="Upcroft P."/>
            <person name="White O."/>
            <person name="Salzberg S.L."/>
            <person name="Tang P."/>
            <person name="Chiu C.-H."/>
            <person name="Lee Y.-S."/>
            <person name="Embley T.M."/>
            <person name="Coombs G.H."/>
            <person name="Mottram J.C."/>
            <person name="Tachezy J."/>
            <person name="Fraser-Liggett C.M."/>
            <person name="Johnson P.J."/>
        </authorList>
    </citation>
    <scope>NUCLEOTIDE SEQUENCE [LARGE SCALE GENOMIC DNA]</scope>
    <source>
        <strain evidence="2">G3</strain>
    </source>
</reference>
<dbReference type="InParanoid" id="A2HW55"/>
<evidence type="ECO:0000313" key="3">
    <source>
        <dbReference type="Proteomes" id="UP000001542"/>
    </source>
</evidence>
<evidence type="ECO:0000313" key="2">
    <source>
        <dbReference type="EMBL" id="EAX66362.1"/>
    </source>
</evidence>
<organism evidence="2 3">
    <name type="scientific">Trichomonas vaginalis (strain ATCC PRA-98 / G3)</name>
    <dbReference type="NCBI Taxonomy" id="412133"/>
    <lineage>
        <taxon>Eukaryota</taxon>
        <taxon>Metamonada</taxon>
        <taxon>Parabasalia</taxon>
        <taxon>Trichomonadida</taxon>
        <taxon>Trichomonadidae</taxon>
        <taxon>Trichomonas</taxon>
    </lineage>
</organism>
<keyword evidence="1" id="KW-0175">Coiled coil</keyword>
<dbReference type="AlphaFoldDB" id="A2HW55"/>
<dbReference type="Proteomes" id="UP000001542">
    <property type="component" value="Unassembled WGS sequence"/>
</dbReference>
<feature type="coiled-coil region" evidence="1">
    <location>
        <begin position="110"/>
        <end position="137"/>
    </location>
</feature>
<protein>
    <submittedName>
        <fullName evidence="2">Uncharacterized protein</fullName>
    </submittedName>
</protein>
<name>A2HW55_TRIV3</name>
<evidence type="ECO:0000256" key="1">
    <source>
        <dbReference type="SAM" id="Coils"/>
    </source>
</evidence>
<dbReference type="VEuPathDB" id="TrichDB:TVAGG3_0756980"/>
<dbReference type="SMR" id="A2HW55"/>
<proteinExistence type="predicted"/>
<dbReference type="EMBL" id="DS146316">
    <property type="protein sequence ID" value="EAX66362.1"/>
    <property type="molecule type" value="Genomic_DNA"/>
</dbReference>
<dbReference type="VEuPathDB" id="TrichDB:TVAG_521380"/>
<reference evidence="2" key="1">
    <citation type="submission" date="2006-10" db="EMBL/GenBank/DDBJ databases">
        <authorList>
            <person name="Amadeo P."/>
            <person name="Zhao Q."/>
            <person name="Wortman J."/>
            <person name="Fraser-Liggett C."/>
            <person name="Carlton J."/>
        </authorList>
    </citation>
    <scope>NUCLEOTIDE SEQUENCE</scope>
    <source>
        <strain evidence="2">G3</strain>
    </source>
</reference>
<accession>A2HW55</accession>